<dbReference type="OrthoDB" id="6538197at2759"/>
<evidence type="ECO:0000313" key="3">
    <source>
        <dbReference type="EMBL" id="CAG5132955.1"/>
    </source>
</evidence>
<gene>
    <name evidence="3" type="ORF">CUNI_LOCUS18513</name>
</gene>
<dbReference type="PRINTS" id="PR00267">
    <property type="entry name" value="INTFRNREGFCT"/>
</dbReference>
<dbReference type="GO" id="GO:0005634">
    <property type="term" value="C:nucleus"/>
    <property type="evidence" value="ECO:0007669"/>
    <property type="project" value="TreeGrafter"/>
</dbReference>
<feature type="region of interest" description="Disordered" evidence="1">
    <location>
        <begin position="145"/>
        <end position="189"/>
    </location>
</feature>
<dbReference type="Proteomes" id="UP000678393">
    <property type="component" value="Unassembled WGS sequence"/>
</dbReference>
<dbReference type="Pfam" id="PF00605">
    <property type="entry name" value="IRF"/>
    <property type="match status" value="1"/>
</dbReference>
<dbReference type="PANTHER" id="PTHR11949:SF17">
    <property type="entry name" value="IRF TRYPTOPHAN PENTAD REPEAT DOMAIN-CONTAINING PROTEIN"/>
    <property type="match status" value="1"/>
</dbReference>
<evidence type="ECO:0000259" key="2">
    <source>
        <dbReference type="PROSITE" id="PS51507"/>
    </source>
</evidence>
<dbReference type="EMBL" id="CAJHNH020005779">
    <property type="protein sequence ID" value="CAG5132955.1"/>
    <property type="molecule type" value="Genomic_DNA"/>
</dbReference>
<organism evidence="3 4">
    <name type="scientific">Candidula unifasciata</name>
    <dbReference type="NCBI Taxonomy" id="100452"/>
    <lineage>
        <taxon>Eukaryota</taxon>
        <taxon>Metazoa</taxon>
        <taxon>Spiralia</taxon>
        <taxon>Lophotrochozoa</taxon>
        <taxon>Mollusca</taxon>
        <taxon>Gastropoda</taxon>
        <taxon>Heterobranchia</taxon>
        <taxon>Euthyneura</taxon>
        <taxon>Panpulmonata</taxon>
        <taxon>Eupulmonata</taxon>
        <taxon>Stylommatophora</taxon>
        <taxon>Helicina</taxon>
        <taxon>Helicoidea</taxon>
        <taxon>Geomitridae</taxon>
        <taxon>Candidula</taxon>
    </lineage>
</organism>
<feature type="compositionally biased region" description="Basic residues" evidence="1">
    <location>
        <begin position="153"/>
        <end position="163"/>
    </location>
</feature>
<proteinExistence type="predicted"/>
<dbReference type="SMART" id="SM00348">
    <property type="entry name" value="IRF"/>
    <property type="match status" value="1"/>
</dbReference>
<dbReference type="InterPro" id="IPR001346">
    <property type="entry name" value="Interferon_reg_fact_DNA-bd_dom"/>
</dbReference>
<accession>A0A8S3ZZ49</accession>
<sequence>MKTLSTTNRKGGKCVKMPPKIAYSSKKRGNSRDSQRSQPRVLMRAWLEHLLDEGLCRGLQWVDKHSHQFSVVWRHGSSSGFNPSEHSEVFSRWAQHTGKLERGNGLDNSANKSAFRCALHSLKDCIDITKEGEIKGESAKRTFQFINPGHPKYDRKKRSRCSKKKIEPKEETAAFTSDTDEQDTQTPDTEHIVTDQDAWTPVTGHIVNDQDTNTWESQPTMETHDIQQETIMWPYPQAEADASTSRAYPSFIFQATEIPVDVSAQETVVDTSSPIADTKSLGFVDVIERTVLVHNFDGLSLADPTNTTQHLFETQPNEIIVLKLNGEVTQADNADDSKLPVFSKLGVSDTYEVPFAHTGLNSGGSVTVKKGRQMNSSAHHFLIKQPSVEPQDQSAVATVPDPVDTSSDETGYGTSYGNDSMDVIEGMDINNPGEIENFGNALAGILTDLQHSPLADEINVDLANFVLGEMDENDENEILFPEKASEHSLEEKTDEISSSNPVFILQRIFNQ</sequence>
<keyword evidence="4" id="KW-1185">Reference proteome</keyword>
<dbReference type="InterPro" id="IPR036390">
    <property type="entry name" value="WH_DNA-bd_sf"/>
</dbReference>
<dbReference type="SUPFAM" id="SSF46785">
    <property type="entry name" value="Winged helix' DNA-binding domain"/>
    <property type="match status" value="1"/>
</dbReference>
<evidence type="ECO:0000256" key="1">
    <source>
        <dbReference type="SAM" id="MobiDB-lite"/>
    </source>
</evidence>
<dbReference type="AlphaFoldDB" id="A0A8S3ZZ49"/>
<dbReference type="GO" id="GO:0000978">
    <property type="term" value="F:RNA polymerase II cis-regulatory region sequence-specific DNA binding"/>
    <property type="evidence" value="ECO:0007669"/>
    <property type="project" value="TreeGrafter"/>
</dbReference>
<evidence type="ECO:0000313" key="4">
    <source>
        <dbReference type="Proteomes" id="UP000678393"/>
    </source>
</evidence>
<reference evidence="3" key="1">
    <citation type="submission" date="2021-04" db="EMBL/GenBank/DDBJ databases">
        <authorList>
            <consortium name="Molecular Ecology Group"/>
        </authorList>
    </citation>
    <scope>NUCLEOTIDE SEQUENCE</scope>
</reference>
<feature type="region of interest" description="Disordered" evidence="1">
    <location>
        <begin position="397"/>
        <end position="419"/>
    </location>
</feature>
<protein>
    <recommendedName>
        <fullName evidence="2">IRF tryptophan pentad repeat domain-containing protein</fullName>
    </recommendedName>
</protein>
<comment type="caution">
    <text evidence="3">The sequence shown here is derived from an EMBL/GenBank/DDBJ whole genome shotgun (WGS) entry which is preliminary data.</text>
</comment>
<name>A0A8S3ZZ49_9EUPU</name>
<dbReference type="PROSITE" id="PS51507">
    <property type="entry name" value="IRF_2"/>
    <property type="match status" value="1"/>
</dbReference>
<dbReference type="InterPro" id="IPR036388">
    <property type="entry name" value="WH-like_DNA-bd_sf"/>
</dbReference>
<dbReference type="PANTHER" id="PTHR11949">
    <property type="entry name" value="INTERFERON REGULATORY FACTOR"/>
    <property type="match status" value="1"/>
</dbReference>
<feature type="compositionally biased region" description="Polar residues" evidence="1">
    <location>
        <begin position="404"/>
        <end position="418"/>
    </location>
</feature>
<dbReference type="Gene3D" id="1.10.10.10">
    <property type="entry name" value="Winged helix-like DNA-binding domain superfamily/Winged helix DNA-binding domain"/>
    <property type="match status" value="1"/>
</dbReference>
<feature type="domain" description="IRF tryptophan pentad repeat" evidence="2">
    <location>
        <begin position="40"/>
        <end position="147"/>
    </location>
</feature>
<feature type="region of interest" description="Disordered" evidence="1">
    <location>
        <begin position="1"/>
        <end position="38"/>
    </location>
</feature>
<dbReference type="GO" id="GO:0000981">
    <property type="term" value="F:DNA-binding transcription factor activity, RNA polymerase II-specific"/>
    <property type="evidence" value="ECO:0007669"/>
    <property type="project" value="TreeGrafter"/>
</dbReference>